<feature type="coiled-coil region" evidence="1">
    <location>
        <begin position="140"/>
        <end position="167"/>
    </location>
</feature>
<feature type="coiled-coil region" evidence="1">
    <location>
        <begin position="209"/>
        <end position="257"/>
    </location>
</feature>
<proteinExistence type="predicted"/>
<accession>A0A564Z735</accession>
<sequence>MDLNSVRTSNRFLSQQTNELRLRLTTTEEQLNEARKNLSVLKNRGGETSALNGHTDPELVKEVAELKSQLGNAKETITNLEGAESELSELKTKYDALIVQLKSVKQNTSVNNSTDSERLSQLLSDLKKEQESSAASAERVSQLTKQLAELETTLSETRQRLNGVMSENRRNDLEHAAGCQDAPISPPTKRARRSTRSSSNPTSQDCTSCTELKRQVDSLESDLAEANTKIESSVFELQELRTKLIAASEEASKLRLEITSLHEKLAAGNTSLKKLRHTAYAFLEDTSDPVLGEQLRQQLTTVE</sequence>
<evidence type="ECO:0000313" key="4">
    <source>
        <dbReference type="Proteomes" id="UP000321570"/>
    </source>
</evidence>
<dbReference type="EMBL" id="CABIJS010000689">
    <property type="protein sequence ID" value="VUZ55232.1"/>
    <property type="molecule type" value="Genomic_DNA"/>
</dbReference>
<protein>
    <submittedName>
        <fullName evidence="3">Uncharacterized protein</fullName>
    </submittedName>
</protein>
<keyword evidence="4" id="KW-1185">Reference proteome</keyword>
<organism evidence="3 4">
    <name type="scientific">Hymenolepis diminuta</name>
    <name type="common">Rat tapeworm</name>
    <dbReference type="NCBI Taxonomy" id="6216"/>
    <lineage>
        <taxon>Eukaryota</taxon>
        <taxon>Metazoa</taxon>
        <taxon>Spiralia</taxon>
        <taxon>Lophotrochozoa</taxon>
        <taxon>Platyhelminthes</taxon>
        <taxon>Cestoda</taxon>
        <taxon>Eucestoda</taxon>
        <taxon>Cyclophyllidea</taxon>
        <taxon>Hymenolepididae</taxon>
        <taxon>Hymenolepis</taxon>
    </lineage>
</organism>
<keyword evidence="1" id="KW-0175">Coiled coil</keyword>
<gene>
    <name evidence="3" type="ORF">WMSIL1_LOCUS13113</name>
</gene>
<reference evidence="3 4" key="1">
    <citation type="submission" date="2019-07" db="EMBL/GenBank/DDBJ databases">
        <authorList>
            <person name="Jastrzebski P J."/>
            <person name="Paukszto L."/>
            <person name="Jastrzebski P J."/>
        </authorList>
    </citation>
    <scope>NUCLEOTIDE SEQUENCE [LARGE SCALE GENOMIC DNA]</scope>
    <source>
        <strain evidence="3 4">WMS-il1</strain>
    </source>
</reference>
<evidence type="ECO:0000313" key="3">
    <source>
        <dbReference type="EMBL" id="VUZ55232.1"/>
    </source>
</evidence>
<name>A0A564Z735_HYMDI</name>
<dbReference type="Proteomes" id="UP000321570">
    <property type="component" value="Unassembled WGS sequence"/>
</dbReference>
<dbReference type="AlphaFoldDB" id="A0A564Z735"/>
<evidence type="ECO:0000256" key="1">
    <source>
        <dbReference type="SAM" id="Coils"/>
    </source>
</evidence>
<feature type="coiled-coil region" evidence="1">
    <location>
        <begin position="17"/>
        <end position="107"/>
    </location>
</feature>
<feature type="region of interest" description="Disordered" evidence="2">
    <location>
        <begin position="174"/>
        <end position="208"/>
    </location>
</feature>
<evidence type="ECO:0000256" key="2">
    <source>
        <dbReference type="SAM" id="MobiDB-lite"/>
    </source>
</evidence>